<evidence type="ECO:0000313" key="2">
    <source>
        <dbReference type="Proteomes" id="UP000729402"/>
    </source>
</evidence>
<dbReference type="EMBL" id="JAAALK010000080">
    <property type="protein sequence ID" value="KAG8092838.1"/>
    <property type="molecule type" value="Genomic_DNA"/>
</dbReference>
<organism evidence="1 2">
    <name type="scientific">Zizania palustris</name>
    <name type="common">Northern wild rice</name>
    <dbReference type="NCBI Taxonomy" id="103762"/>
    <lineage>
        <taxon>Eukaryota</taxon>
        <taxon>Viridiplantae</taxon>
        <taxon>Streptophyta</taxon>
        <taxon>Embryophyta</taxon>
        <taxon>Tracheophyta</taxon>
        <taxon>Spermatophyta</taxon>
        <taxon>Magnoliopsida</taxon>
        <taxon>Liliopsida</taxon>
        <taxon>Poales</taxon>
        <taxon>Poaceae</taxon>
        <taxon>BOP clade</taxon>
        <taxon>Oryzoideae</taxon>
        <taxon>Oryzeae</taxon>
        <taxon>Zizaniinae</taxon>
        <taxon>Zizania</taxon>
    </lineage>
</organism>
<keyword evidence="2" id="KW-1185">Reference proteome</keyword>
<sequence>MKELLAFLLDGLHEGLNCVKCKPYSEAKDSDDRSDEQVVDEYWGNHLARNDSIIVDMSTGTFPRYMMSSLSWVSTSRH</sequence>
<protein>
    <recommendedName>
        <fullName evidence="3">USP domain-containing protein</fullName>
    </recommendedName>
</protein>
<evidence type="ECO:0008006" key="3">
    <source>
        <dbReference type="Google" id="ProtNLM"/>
    </source>
</evidence>
<gene>
    <name evidence="1" type="ORF">GUJ93_ZPchr0012g19728</name>
</gene>
<comment type="caution">
    <text evidence="1">The sequence shown here is derived from an EMBL/GenBank/DDBJ whole genome shotgun (WGS) entry which is preliminary data.</text>
</comment>
<reference evidence="1" key="2">
    <citation type="submission" date="2021-02" db="EMBL/GenBank/DDBJ databases">
        <authorList>
            <person name="Kimball J.A."/>
            <person name="Haas M.W."/>
            <person name="Macchietto M."/>
            <person name="Kono T."/>
            <person name="Duquette J."/>
            <person name="Shao M."/>
        </authorList>
    </citation>
    <scope>NUCLEOTIDE SEQUENCE</scope>
    <source>
        <tissue evidence="1">Fresh leaf tissue</tissue>
    </source>
</reference>
<name>A0A8J5WQI7_ZIZPA</name>
<evidence type="ECO:0000313" key="1">
    <source>
        <dbReference type="EMBL" id="KAG8092838.1"/>
    </source>
</evidence>
<dbReference type="Proteomes" id="UP000729402">
    <property type="component" value="Unassembled WGS sequence"/>
</dbReference>
<dbReference type="OrthoDB" id="1932843at2759"/>
<dbReference type="AlphaFoldDB" id="A0A8J5WQI7"/>
<proteinExistence type="predicted"/>
<accession>A0A8J5WQI7</accession>
<reference evidence="1" key="1">
    <citation type="journal article" date="2021" name="bioRxiv">
        <title>Whole Genome Assembly and Annotation of Northern Wild Rice, Zizania palustris L., Supports a Whole Genome Duplication in the Zizania Genus.</title>
        <authorList>
            <person name="Haas M."/>
            <person name="Kono T."/>
            <person name="Macchietto M."/>
            <person name="Millas R."/>
            <person name="McGilp L."/>
            <person name="Shao M."/>
            <person name="Duquette J."/>
            <person name="Hirsch C.N."/>
            <person name="Kimball J."/>
        </authorList>
    </citation>
    <scope>NUCLEOTIDE SEQUENCE</scope>
    <source>
        <tissue evidence="1">Fresh leaf tissue</tissue>
    </source>
</reference>